<name>A0A9X2MBZ4_9FIRM</name>
<keyword evidence="3" id="KW-1185">Reference proteome</keyword>
<reference evidence="2" key="1">
    <citation type="submission" date="2022-07" db="EMBL/GenBank/DDBJ databases">
        <title>Enhanced cultured diversity of the mouse gut microbiota enables custom-made synthetic communities.</title>
        <authorList>
            <person name="Afrizal A."/>
        </authorList>
    </citation>
    <scope>NUCLEOTIDE SEQUENCE</scope>
    <source>
        <strain evidence="2">DSM 29186</strain>
    </source>
</reference>
<gene>
    <name evidence="2" type="ORF">NSA58_11610</name>
</gene>
<evidence type="ECO:0000313" key="2">
    <source>
        <dbReference type="EMBL" id="MCR1823436.1"/>
    </source>
</evidence>
<comment type="caution">
    <text evidence="2">The sequence shown here is derived from an EMBL/GenBank/DDBJ whole genome shotgun (WGS) entry which is preliminary data.</text>
</comment>
<feature type="non-terminal residue" evidence="2">
    <location>
        <position position="187"/>
    </location>
</feature>
<sequence>MGNLFRYDNKFFEVLGKITNIVILNLLCIVACLPIITIGASVTATYSVAMQMAKDKEPYIVKEFIKRFKENFKTSTIVWTVMLIIGGVLLFDFYISRLVLNESISKALQLVFTMISIIYIFTLTYVFPMISKFENTIKNTMINSTLISIQNLPYTLMMVALNLSPLLLINLFNMYWGHIIFFYTVIR</sequence>
<dbReference type="Proteomes" id="UP001140817">
    <property type="component" value="Unassembled WGS sequence"/>
</dbReference>
<proteinExistence type="predicted"/>
<feature type="transmembrane region" description="Helical" evidence="1">
    <location>
        <begin position="76"/>
        <end position="95"/>
    </location>
</feature>
<dbReference type="InterPro" id="IPR006938">
    <property type="entry name" value="DUF624"/>
</dbReference>
<keyword evidence="1" id="KW-1133">Transmembrane helix</keyword>
<protein>
    <submittedName>
        <fullName evidence="2">DUF624 domain-containing protein</fullName>
    </submittedName>
</protein>
<keyword evidence="1" id="KW-0472">Membrane</keyword>
<dbReference type="AlphaFoldDB" id="A0A9X2MBZ4"/>
<dbReference type="Pfam" id="PF04854">
    <property type="entry name" value="DUF624"/>
    <property type="match status" value="1"/>
</dbReference>
<keyword evidence="1" id="KW-0812">Transmembrane</keyword>
<feature type="transmembrane region" description="Helical" evidence="1">
    <location>
        <begin position="167"/>
        <end position="186"/>
    </location>
</feature>
<feature type="transmembrane region" description="Helical" evidence="1">
    <location>
        <begin position="20"/>
        <end position="46"/>
    </location>
</feature>
<dbReference type="RefSeq" id="WP_257560487.1">
    <property type="nucleotide sequence ID" value="NZ_JANKBY010000143.1"/>
</dbReference>
<evidence type="ECO:0000256" key="1">
    <source>
        <dbReference type="SAM" id="Phobius"/>
    </source>
</evidence>
<feature type="transmembrane region" description="Helical" evidence="1">
    <location>
        <begin position="107"/>
        <end position="128"/>
    </location>
</feature>
<dbReference type="EMBL" id="JANKBY010000143">
    <property type="protein sequence ID" value="MCR1823436.1"/>
    <property type="molecule type" value="Genomic_DNA"/>
</dbReference>
<evidence type="ECO:0000313" key="3">
    <source>
        <dbReference type="Proteomes" id="UP001140817"/>
    </source>
</evidence>
<accession>A0A9X2MBZ4</accession>
<organism evidence="2 3">
    <name type="scientific">Terrisporobacter muris</name>
    <dbReference type="NCBI Taxonomy" id="2963284"/>
    <lineage>
        <taxon>Bacteria</taxon>
        <taxon>Bacillati</taxon>
        <taxon>Bacillota</taxon>
        <taxon>Clostridia</taxon>
        <taxon>Peptostreptococcales</taxon>
        <taxon>Peptostreptococcaceae</taxon>
        <taxon>Terrisporobacter</taxon>
    </lineage>
</organism>